<reference evidence="19" key="2">
    <citation type="submission" date="2025-08" db="UniProtKB">
        <authorList>
            <consortium name="Ensembl"/>
        </authorList>
    </citation>
    <scope>IDENTIFICATION</scope>
    <source>
        <strain evidence="19">Glennie</strain>
    </source>
</reference>
<feature type="repeat" description="ANK" evidence="15">
    <location>
        <begin position="628"/>
        <end position="660"/>
    </location>
</feature>
<feature type="compositionally biased region" description="Basic and acidic residues" evidence="16">
    <location>
        <begin position="1724"/>
        <end position="1741"/>
    </location>
</feature>
<dbReference type="Bgee" id="ENSOANG00000009296">
    <property type="expression patterns" value="Expressed in brain and 8 other cell types or tissues"/>
</dbReference>
<evidence type="ECO:0000256" key="9">
    <source>
        <dbReference type="ARBA" id="ARBA00023136"/>
    </source>
</evidence>
<evidence type="ECO:0000256" key="15">
    <source>
        <dbReference type="PROSITE-ProRule" id="PRU00023"/>
    </source>
</evidence>
<dbReference type="FunFam" id="1.10.533.10:FF:000002">
    <property type="entry name" value="Ankyrin-3 isoform 2"/>
    <property type="match status" value="1"/>
</dbReference>
<comment type="subcellular location">
    <subcellularLocation>
        <location evidence="13">Cell membrane</location>
        <location evidence="13">Sarcolemma</location>
        <location evidence="13">T-tubule</location>
    </subcellularLocation>
    <subcellularLocation>
        <location evidence="1">Cytoplasm</location>
        <location evidence="1">Cytoskeleton</location>
    </subcellularLocation>
    <subcellularLocation>
        <location evidence="2">Lysosome</location>
    </subcellularLocation>
    <subcellularLocation>
        <location evidence="14">Postsynaptic cell membrane</location>
    </subcellularLocation>
</comment>
<dbReference type="GO" id="GO:0072659">
    <property type="term" value="P:protein localization to plasma membrane"/>
    <property type="evidence" value="ECO:0007669"/>
    <property type="project" value="UniProtKB-ARBA"/>
</dbReference>
<feature type="compositionally biased region" description="Acidic residues" evidence="16">
    <location>
        <begin position="3213"/>
        <end position="3223"/>
    </location>
</feature>
<evidence type="ECO:0000259" key="17">
    <source>
        <dbReference type="PROSITE" id="PS50017"/>
    </source>
</evidence>
<sequence>MINEEVAQKSDSGEKFNGSSQRRKKPKKSDSNASFLRAARAGNLDKVVEFLKGGIDINTCNQNGLNALHLAAKEGHVGLVQELLERGSSVDSATKKGNTALHIASLAGQAEVVKVLVMEGASINAQSQNGFTPLYMAAQENHIDVVKYLLENGANQSTATEDGFTPLAVALQQGHNQAVAILLENDTKGKVRLPALHIAARKDDTKSAALLLQNDHNADVQSKMMVNRTTESGFTPLHIAAHYGNVNVATLLLNRGAAVDFTARNGITPLHVASKRGNTNMVKLLLDRGGQIDAKTRDGLTPLHCAARSGHDQVVELLLERGAPLLARTKNGLSPLHMAAQGDHVECVKHLLQHKAPVDDVTLDYLTALHVAAHCGHYRVTKLLLDKRANPNARALNGFTPLHIACKKNRIKVMELLVKYGASIQAITESGLTPIHVAAFMGHLNIVLLLLQNGASPDVTNIRGETALHMAARAGQVEVVRCLLRNGALVDARAREEQTPLHIASRLGKTEIVQLLLQHMAHPDAATTNGYTPLHISAREGQVDVASVLLEAGAAHSLATKKGFTPLHVAAKYGSLDVAKLLLQRRASPDSAGKNGLTPLHVAAHYDNQKVALLLLEKGASPHATAKNGYTPLHIAAKKNQMQIASTLLSYGAETDIVTKQGVTPLHLASQEGHTDMVTLLLEKGSNIHMTTKSGLTSLHLAAQEDKVNVADILAKHGANQDAPTKLGYTPLIVACHYGNVKMVNFLLKQGANVNAKTKNGYTPLHQAAQQGHTHIINILLQHGAKPNATTANGNTALAIAKRLGYISVVDTLKVVTEEVTTTTTTVTEKHKLNVPETMTEVLDVSDEEGDDTMTGDGGEYLRPEDLKELGDDSLPSSHFLDGMNYLRYSLEGGRSDSLRSFSSDRSHTLSHASFLRESAMIEDTVMIPSNQVSSLAKEAERNSYRLSWGTENLDNVALSSSPIHSGFLVSFMVDARGGAMRGCRHNGLRIIIPPRKCTAPTRVTCRLVKRHRLATMPPMVEGEGLASRLIEVGPSGAQFLGPVIVEIPHFAALRGRERELVILRSENGDSWKEHYCDYTEDELNEILNGMDEVLDSPEELEKKRICRIITRDFPQYFAVVSRVKQDSNLIGPEGGVLSSTVAPQVQAVFPEGALTKRIRVGLQAQPMHSELVKKILGNKATFSPIVTLEPRRRKFHKPITMTIPVPKASSDGLLNGFGGDTPTLRLLCSITGGTTPAQWEDITGTTPLTFVNECVSFTTNVSARFWLIDCRQIQESVSFASQVYREIICVPYMAKFVVFAKSHDPIEARLRCFCMTDDKVDKTLEQQENFAEVARSRDVEVLEGKPIYVDCFGNLVPLTKSGQHHIFSFFAFKENRLPLFVKVRDTTQEPCGRLSFMKEPKSSRGLIHQAICNLNITLPLYTKVDMTSEKHDDETESTETSVVKSHLVNEVPVLASPDLLSEVSEMKQDLIKMTAILRTDASEKTDSIKGKEPVKAADEEPGEPFEIVERVKEDLEKVNEILRSGTCTGEDSQMQRSPTGKEPVEEDWVIISDEEVQEAKQKAPSEVSEPPCVEIQINKETREETKKDPTGLVNFLVEELNAYVTLPEMQPQSVQKDLAGEAFEAVVVSRRSEKEEPDARPGKTEDSKEPPKPTLEIKKPVRRKLKEKQKQKEESVQESKEAAGLKKGSSEESLDEEKKLAPEAIPTARAVSPLVEETPIGSIKDKVKALQKRVEDEQKGRSKLPVRVKGKDGTGQEPPKKPVHRTHPPASPSAKTDRRPPFSSSAKTERRSPVSPSVKTERHQPVSPSPKTDRRPPVSPSTKTEKHPVGSPSAKSEKHPSGSPSARSEKHQPVSPAGKTERLEETMSVRELMKAFQSGQDPSKHKTGLFEHKSAKPKQQPERGKVQVDKERGHAFTHREVHKSDSQTIRRGQRFPVAGASESRRGARASAGGPKREDAVGGKDKSLGLKVVEPPHPISKEESIPESGPAKGKGADEQGDLDLQISPDRKTSTDFSEVIKEELEDNDRYQQFRQSEETEKAQLHLDQVLTSPFNVTFPADYVQDGFPPVLALQTRALEGSSESLKHEEVADSPCGSLMDGTPQISSEESYKHEGLAETPETSPESLSFSPKKTEEKIDEIKGVAETPVAGERSSEKDGSDASEKPLAADTESAEPSATSLPEEETASADASSPKQEGENADCDGYVAAISKGPAEESTSGEDQRIESGSVSTADPDSGDRRSPAPELRDSVEPADAPDPSGKEGGNTELEEQHVVIRSPQGLELSLPCHDNEGLSPVADESLAVSHKDSLEASPVLEDNSSHKTPDSLEPSPLKESPCRDSLESSPVEPKMQVGILTGQVSLPPAPTKAEMFAELASVRSRILRDPDGSAEDDSVEQTSLMESSGKSPLSPDTPSSEEVSYEITPKATDVLVPKPAAIPECTEDEDSENGEKKRFTPEEEMFKMVTKIKMFDELEQEAKQKRDCKKESRQDESPTEAELGADSPVETQESECTGGGEGVPVVVTSESRKASSSSESEPELKQLKKDADACLLMEPVIRVQPPSPLPTGVDSSSSPEETEFQPIVSRHYTFKMEEESQEEPSEPAVEKKGSSSLSGDDPEGSTPASPVPLAEPSPGTEMEEAKPLYEATSPSDPAMSLDPRFCDASDDTTEGTLEACKDSILQEDTHPNDVDSTEGQKQEDPSPKAESPQSSAVAGGQVHTVIITKTDVDCDSWSAIREDDEAFEARVKEEEQKIFGLMVDRQSQGTTPDSTPARTPTEEGTPTSEQNPFLFQEGKLFEMTRSGAIDMTKRSMADEGFHFFQIGQPSSQEVPSEEMKDGATQMDTPQVERPLEPPAPAESQEGEVHEADSLPEDSREDMEEMSATDAGDPKAELKSRIPIKMGVSASSKSSAGEATSPDAPEGESFSTVEAGDLPPNSDAPVPCPDSPEPVVEVQFNFSKVTRSVYSEQGDESPDSSPEEPKSVIEIPASATESVPSTESKSKIPIRTTPAASQSLQPSESEPSLSEVSPDSPCGENTSSQTPDNRSKSESDASRDFRTKQAIKSRSFAEVEAETGQWPGEMQLELETDEGTMRPKMFSSRLPVKSRSISSSHSAISPTNESKEHFFDLYKNSIEFFEEISDEASKLVDRLTQAEREQELVSDDESSSALEVSVIENVPPVETEQALPEDIFDTRPIWDESVETLIERIPDETGPDPAEDPQDEQERTEERLAHIADHLGFSWTELARELDFTEEQIHQIRIENPNSLQDQSHALLKYWLERDGKHATDTNLTECLTKINRMDIVHLMEANTAEPLQERANRSYAEIEQTIALDHSEGFSVLQEELCPPQQKKEGEHAVSKESELSSEQPPIVSEEDISVGYSSFLDGLPKTEADVSVADFLQQPHPEQEPDEFSGKFQDISKDSSPGYHQEYFVTTPGTEQPEASTAARESGSTPEEITPTAEEKERPFTPASSDQGESPIVQEPEDLQLQGEESSPRRSSLVIVESTDDQPQRSGHHDEADESFEKGDELPEIPPETVTEEEYTDEHGHTVVKKVTRKVIRRYISPEGTETEDITMFGSSQEPVTIEEGDGYSKVVKRIVLKSDSERSEVTFSEPAALASASQFQSEPVEGRKVSKVVKKTMVHGERMEKHLGDASLATDLPSAKDDFEEDNNE</sequence>
<feature type="compositionally biased region" description="Basic and acidic residues" evidence="16">
    <location>
        <begin position="2475"/>
        <end position="2493"/>
    </location>
</feature>
<feature type="compositionally biased region" description="Basic and acidic residues" evidence="16">
    <location>
        <begin position="2684"/>
        <end position="2704"/>
    </location>
</feature>
<feature type="region of interest" description="Disordered" evidence="16">
    <location>
        <begin position="1562"/>
        <end position="1589"/>
    </location>
</feature>
<feature type="region of interest" description="Disordered" evidence="16">
    <location>
        <begin position="2079"/>
        <end position="2353"/>
    </location>
</feature>
<feature type="repeat" description="ANK" evidence="15">
    <location>
        <begin position="63"/>
        <end position="95"/>
    </location>
</feature>
<dbReference type="Gene3D" id="1.10.533.10">
    <property type="entry name" value="Death Domain, Fas"/>
    <property type="match status" value="1"/>
</dbReference>
<dbReference type="FunFam" id="2.60.40.2660:FF:000001">
    <property type="entry name" value="Ankyrin-3 isoform 2"/>
    <property type="match status" value="1"/>
</dbReference>
<dbReference type="Pfam" id="PF00023">
    <property type="entry name" value="Ank"/>
    <property type="match status" value="3"/>
</dbReference>
<dbReference type="PROSITE" id="PS51145">
    <property type="entry name" value="ZU5"/>
    <property type="match status" value="2"/>
</dbReference>
<feature type="compositionally biased region" description="Basic and acidic residues" evidence="16">
    <location>
        <begin position="1669"/>
        <end position="1702"/>
    </location>
</feature>
<dbReference type="SUPFAM" id="SSF48403">
    <property type="entry name" value="Ankyrin repeat"/>
    <property type="match status" value="3"/>
</dbReference>
<feature type="region of interest" description="Disordered" evidence="16">
    <location>
        <begin position="2475"/>
        <end position="2718"/>
    </location>
</feature>
<evidence type="ECO:0000256" key="7">
    <source>
        <dbReference type="ARBA" id="ARBA00023018"/>
    </source>
</evidence>
<feature type="domain" description="Death" evidence="17">
    <location>
        <begin position="3228"/>
        <end position="3312"/>
    </location>
</feature>
<dbReference type="FunFam" id="1.25.40.20:FF:000002">
    <property type="entry name" value="Ankyrin-2 isoform 2"/>
    <property type="match status" value="1"/>
</dbReference>
<keyword evidence="10" id="KW-0206">Cytoskeleton</keyword>
<feature type="region of interest" description="Disordered" evidence="16">
    <location>
        <begin position="2384"/>
        <end position="2461"/>
    </location>
</feature>
<dbReference type="InterPro" id="IPR040745">
    <property type="entry name" value="Ankyrin_UPA"/>
</dbReference>
<organism evidence="19 20">
    <name type="scientific">Ornithorhynchus anatinus</name>
    <name type="common">Duckbill platypus</name>
    <dbReference type="NCBI Taxonomy" id="9258"/>
    <lineage>
        <taxon>Eukaryota</taxon>
        <taxon>Metazoa</taxon>
        <taxon>Chordata</taxon>
        <taxon>Craniata</taxon>
        <taxon>Vertebrata</taxon>
        <taxon>Euteleostomi</taxon>
        <taxon>Mammalia</taxon>
        <taxon>Monotremata</taxon>
        <taxon>Ornithorhynchidae</taxon>
        <taxon>Ornithorhynchus</taxon>
    </lineage>
</organism>
<feature type="domain" description="ZU5" evidence="18">
    <location>
        <begin position="968"/>
        <end position="1123"/>
    </location>
</feature>
<feature type="compositionally biased region" description="Basic and acidic residues" evidence="16">
    <location>
        <begin position="2008"/>
        <end position="2041"/>
    </location>
</feature>
<feature type="repeat" description="ANK" evidence="15">
    <location>
        <begin position="529"/>
        <end position="561"/>
    </location>
</feature>
<evidence type="ECO:0000256" key="16">
    <source>
        <dbReference type="SAM" id="MobiDB-lite"/>
    </source>
</evidence>
<feature type="repeat" description="ANK" evidence="15">
    <location>
        <begin position="331"/>
        <end position="363"/>
    </location>
</feature>
<feature type="compositionally biased region" description="Polar residues" evidence="16">
    <location>
        <begin position="2120"/>
        <end position="2131"/>
    </location>
</feature>
<evidence type="ECO:0000256" key="13">
    <source>
        <dbReference type="ARBA" id="ARBA00024012"/>
    </source>
</evidence>
<dbReference type="SMART" id="SM00005">
    <property type="entry name" value="DEATH"/>
    <property type="match status" value="1"/>
</dbReference>
<feature type="compositionally biased region" description="Low complexity" evidence="16">
    <location>
        <begin position="3010"/>
        <end position="3033"/>
    </location>
</feature>
<keyword evidence="7" id="KW-0770">Synapse</keyword>
<keyword evidence="3" id="KW-1003">Cell membrane</keyword>
<feature type="compositionally biased region" description="Basic and acidic residues" evidence="16">
    <location>
        <begin position="1955"/>
        <end position="1968"/>
    </location>
</feature>
<dbReference type="PANTHER" id="PTHR24123:SF49">
    <property type="entry name" value="ANKYRIN-2-LIKE ISOFORM X1"/>
    <property type="match status" value="1"/>
</dbReference>
<feature type="region of interest" description="Disordered" evidence="16">
    <location>
        <begin position="3396"/>
        <end position="3551"/>
    </location>
</feature>
<feature type="compositionally biased region" description="Acidic residues" evidence="16">
    <location>
        <begin position="2870"/>
        <end position="2883"/>
    </location>
</feature>
<feature type="region of interest" description="Disordered" evidence="16">
    <location>
        <begin position="2817"/>
        <end position="3122"/>
    </location>
</feature>
<keyword evidence="8 15" id="KW-0040">ANK repeat</keyword>
<dbReference type="PROSITE" id="PS50297">
    <property type="entry name" value="ANK_REP_REGION"/>
    <property type="match status" value="20"/>
</dbReference>
<feature type="repeat" description="ANK" evidence="15">
    <location>
        <begin position="463"/>
        <end position="495"/>
    </location>
</feature>
<feature type="compositionally biased region" description="Basic and acidic residues" evidence="16">
    <location>
        <begin position="2450"/>
        <end position="2461"/>
    </location>
</feature>
<dbReference type="FunFam" id="2.60.220.30:FF:000001">
    <property type="entry name" value="Ankyrin-3 isoform 2"/>
    <property type="match status" value="1"/>
</dbReference>
<feature type="compositionally biased region" description="Polar residues" evidence="16">
    <location>
        <begin position="3035"/>
        <end position="3044"/>
    </location>
</feature>
<feature type="compositionally biased region" description="Acidic residues" evidence="16">
    <location>
        <begin position="2969"/>
        <end position="2978"/>
    </location>
</feature>
<dbReference type="GO" id="GO:0005764">
    <property type="term" value="C:lysosome"/>
    <property type="evidence" value="ECO:0007669"/>
    <property type="project" value="UniProtKB-SubCell"/>
</dbReference>
<keyword evidence="11" id="KW-0458">Lysosome</keyword>
<dbReference type="FunFam" id="2.60.220.30:FF:000002">
    <property type="entry name" value="Ankyrin-3 isoform 2"/>
    <property type="match status" value="1"/>
</dbReference>
<feature type="region of interest" description="Disordered" evidence="16">
    <location>
        <begin position="3648"/>
        <end position="3676"/>
    </location>
</feature>
<gene>
    <name evidence="19" type="primary">ANK2</name>
</gene>
<dbReference type="SMART" id="SM00248">
    <property type="entry name" value="ANK"/>
    <property type="match status" value="23"/>
</dbReference>
<proteinExistence type="predicted"/>
<feature type="compositionally biased region" description="Basic and acidic residues" evidence="16">
    <location>
        <begin position="1883"/>
        <end position="1926"/>
    </location>
</feature>
<dbReference type="CDD" id="cd08804">
    <property type="entry name" value="Death_ank2"/>
    <property type="match status" value="1"/>
</dbReference>
<feature type="compositionally biased region" description="Basic and acidic residues" evidence="16">
    <location>
        <begin position="1"/>
        <end position="14"/>
    </location>
</feature>
<dbReference type="Proteomes" id="UP000002279">
    <property type="component" value="Chromosome 12"/>
</dbReference>
<reference evidence="19" key="3">
    <citation type="submission" date="2025-09" db="UniProtKB">
        <authorList>
            <consortium name="Ensembl"/>
        </authorList>
    </citation>
    <scope>IDENTIFICATION</scope>
    <source>
        <strain evidence="19">Glennie</strain>
    </source>
</reference>
<feature type="compositionally biased region" description="Basic and acidic residues" evidence="16">
    <location>
        <begin position="2132"/>
        <end position="2143"/>
    </location>
</feature>
<evidence type="ECO:0000256" key="2">
    <source>
        <dbReference type="ARBA" id="ARBA00004371"/>
    </source>
</evidence>
<dbReference type="FunFam" id="1.25.40.20:FF:000003">
    <property type="entry name" value="Ankyrin, isoform B"/>
    <property type="match status" value="1"/>
</dbReference>
<evidence type="ECO:0000256" key="8">
    <source>
        <dbReference type="ARBA" id="ARBA00023043"/>
    </source>
</evidence>
<feature type="compositionally biased region" description="Basic and acidic residues" evidence="16">
    <location>
        <begin position="2153"/>
        <end position="2164"/>
    </location>
</feature>
<dbReference type="SMART" id="SM00218">
    <property type="entry name" value="ZU5"/>
    <property type="match status" value="1"/>
</dbReference>
<dbReference type="InterPro" id="IPR051165">
    <property type="entry name" value="Multifunctional_ANK_Repeat"/>
</dbReference>
<dbReference type="PROSITE" id="PS50017">
    <property type="entry name" value="DEATH_DOMAIN"/>
    <property type="match status" value="1"/>
</dbReference>
<evidence type="ECO:0000313" key="20">
    <source>
        <dbReference type="Proteomes" id="UP000002279"/>
    </source>
</evidence>
<accession>A0A6I8NX20</accession>
<dbReference type="GO" id="GO:0045211">
    <property type="term" value="C:postsynaptic membrane"/>
    <property type="evidence" value="ECO:0007669"/>
    <property type="project" value="UniProtKB-SubCell"/>
</dbReference>
<dbReference type="Gene3D" id="2.60.220.30">
    <property type="match status" value="2"/>
</dbReference>
<feature type="repeat" description="ANK" evidence="15">
    <location>
        <begin position="430"/>
        <end position="462"/>
    </location>
</feature>
<evidence type="ECO:0000256" key="6">
    <source>
        <dbReference type="ARBA" id="ARBA00022737"/>
    </source>
</evidence>
<feature type="repeat" description="ANK" evidence="15">
    <location>
        <begin position="96"/>
        <end position="128"/>
    </location>
</feature>
<dbReference type="Gene3D" id="1.25.40.20">
    <property type="entry name" value="Ankyrin repeat-containing domain"/>
    <property type="match status" value="3"/>
</dbReference>
<feature type="region of interest" description="Disordered" evidence="16">
    <location>
        <begin position="3349"/>
        <end position="3373"/>
    </location>
</feature>
<keyword evidence="9" id="KW-0472">Membrane</keyword>
<feature type="repeat" description="ANK" evidence="15">
    <location>
        <begin position="661"/>
        <end position="693"/>
    </location>
</feature>
<feature type="repeat" description="ANK" evidence="15">
    <location>
        <begin position="129"/>
        <end position="161"/>
    </location>
</feature>
<evidence type="ECO:0000256" key="12">
    <source>
        <dbReference type="ARBA" id="ARBA00023257"/>
    </source>
</evidence>
<feature type="domain" description="ZU5" evidence="18">
    <location>
        <begin position="1125"/>
        <end position="1271"/>
    </location>
</feature>
<feature type="repeat" description="ANK" evidence="15">
    <location>
        <begin position="727"/>
        <end position="759"/>
    </location>
</feature>
<feature type="repeat" description="ANK" evidence="15">
    <location>
        <begin position="760"/>
        <end position="792"/>
    </location>
</feature>
<feature type="repeat" description="ANK" evidence="15">
    <location>
        <begin position="562"/>
        <end position="594"/>
    </location>
</feature>
<feature type="compositionally biased region" description="Polar residues" evidence="16">
    <location>
        <begin position="2905"/>
        <end position="2914"/>
    </location>
</feature>
<evidence type="ECO:0000256" key="3">
    <source>
        <dbReference type="ARBA" id="ARBA00022475"/>
    </source>
</evidence>
<dbReference type="Pfam" id="PF00531">
    <property type="entry name" value="Death"/>
    <property type="match status" value="1"/>
</dbReference>
<dbReference type="InterPro" id="IPR002110">
    <property type="entry name" value="Ankyrin_rpt"/>
</dbReference>
<feature type="compositionally biased region" description="Polar residues" evidence="16">
    <location>
        <begin position="2397"/>
        <end position="2419"/>
    </location>
</feature>
<feature type="region of interest" description="Disordered" evidence="16">
    <location>
        <begin position="1629"/>
        <end position="2041"/>
    </location>
</feature>
<feature type="compositionally biased region" description="Basic and acidic residues" evidence="16">
    <location>
        <begin position="3517"/>
        <end position="3531"/>
    </location>
</feature>
<feature type="repeat" description="ANK" evidence="15">
    <location>
        <begin position="595"/>
        <end position="627"/>
    </location>
</feature>
<dbReference type="Ensembl" id="ENSOANT00000049934.1">
    <property type="protein sequence ID" value="ENSOANP00000045456.1"/>
    <property type="gene ID" value="ENSOANG00000009296.4"/>
</dbReference>
<feature type="compositionally biased region" description="Basic and acidic residues" evidence="16">
    <location>
        <begin position="1860"/>
        <end position="1874"/>
    </location>
</feature>
<feature type="compositionally biased region" description="Low complexity" evidence="16">
    <location>
        <begin position="3106"/>
        <end position="3117"/>
    </location>
</feature>
<feature type="repeat" description="ANK" evidence="15">
    <location>
        <begin position="496"/>
        <end position="528"/>
    </location>
</feature>
<dbReference type="InterPro" id="IPR000488">
    <property type="entry name" value="Death_dom"/>
</dbReference>
<feature type="compositionally biased region" description="Basic and acidic residues" evidence="16">
    <location>
        <begin position="1750"/>
        <end position="1761"/>
    </location>
</feature>
<evidence type="ECO:0000256" key="14">
    <source>
        <dbReference type="ARBA" id="ARBA00034100"/>
    </source>
</evidence>
<keyword evidence="6" id="KW-0677">Repeat</keyword>
<dbReference type="FunFam" id="1.25.40.20:FF:000001">
    <property type="entry name" value="Ankyrin-2 isoform 2"/>
    <property type="match status" value="1"/>
</dbReference>
<feature type="compositionally biased region" description="Basic and acidic residues" evidence="16">
    <location>
        <begin position="1578"/>
        <end position="1589"/>
    </location>
</feature>
<keyword evidence="4" id="KW-0963">Cytoplasm</keyword>
<dbReference type="Gene3D" id="2.60.40.2660">
    <property type="match status" value="1"/>
</dbReference>
<dbReference type="GO" id="GO:0007165">
    <property type="term" value="P:signal transduction"/>
    <property type="evidence" value="ECO:0007669"/>
    <property type="project" value="InterPro"/>
</dbReference>
<dbReference type="GeneTree" id="ENSGT00940000155279"/>
<dbReference type="PANTHER" id="PTHR24123">
    <property type="entry name" value="ANKYRIN REPEAT-CONTAINING"/>
    <property type="match status" value="1"/>
</dbReference>
<feature type="compositionally biased region" description="Basic and acidic residues" evidence="16">
    <location>
        <begin position="2238"/>
        <end position="2252"/>
    </location>
</feature>
<evidence type="ECO:0000256" key="11">
    <source>
        <dbReference type="ARBA" id="ARBA00023228"/>
    </source>
</evidence>
<feature type="compositionally biased region" description="Basic and acidic residues" evidence="16">
    <location>
        <begin position="2539"/>
        <end position="2549"/>
    </location>
</feature>
<feature type="region of interest" description="Disordered" evidence="16">
    <location>
        <begin position="1"/>
        <end position="34"/>
    </location>
</feature>
<keyword evidence="12" id="KW-0628">Postsynaptic cell membrane</keyword>
<dbReference type="GO" id="GO:0030315">
    <property type="term" value="C:T-tubule"/>
    <property type="evidence" value="ECO:0007669"/>
    <property type="project" value="UniProtKB-SubCell"/>
</dbReference>
<dbReference type="InterPro" id="IPR036770">
    <property type="entry name" value="Ankyrin_rpt-contain_sf"/>
</dbReference>
<dbReference type="SUPFAM" id="SSF47986">
    <property type="entry name" value="DEATH domain"/>
    <property type="match status" value="1"/>
</dbReference>
<evidence type="ECO:0000256" key="4">
    <source>
        <dbReference type="ARBA" id="ARBA00022490"/>
    </source>
</evidence>
<name>A0A6I8NX20_ORNAN</name>
<dbReference type="Pfam" id="PF13637">
    <property type="entry name" value="Ank_4"/>
    <property type="match status" value="2"/>
</dbReference>
<feature type="compositionally biased region" description="Basic and acidic residues" evidence="16">
    <location>
        <begin position="3351"/>
        <end position="3364"/>
    </location>
</feature>
<keyword evidence="20" id="KW-1185">Reference proteome</keyword>
<feature type="compositionally biased region" description="Polar residues" evidence="16">
    <location>
        <begin position="2762"/>
        <end position="2790"/>
    </location>
</feature>
<feature type="compositionally biased region" description="Low complexity" evidence="16">
    <location>
        <begin position="2520"/>
        <end position="2536"/>
    </location>
</feature>
<keyword evidence="5" id="KW-0597">Phosphoprotein</keyword>
<dbReference type="PROSITE" id="PS50088">
    <property type="entry name" value="ANK_REPEAT"/>
    <property type="match status" value="20"/>
</dbReference>
<feature type="repeat" description="ANK" evidence="15">
    <location>
        <begin position="298"/>
        <end position="330"/>
    </location>
</feature>
<dbReference type="InterPro" id="IPR000906">
    <property type="entry name" value="ZU5_dom"/>
</dbReference>
<evidence type="ECO:0000259" key="18">
    <source>
        <dbReference type="PROSITE" id="PS51145"/>
    </source>
</evidence>
<dbReference type="Pfam" id="PF17809">
    <property type="entry name" value="UPA_2"/>
    <property type="match status" value="1"/>
</dbReference>
<feature type="repeat" description="ANK" evidence="15">
    <location>
        <begin position="265"/>
        <end position="297"/>
    </location>
</feature>
<feature type="repeat" description="ANK" evidence="15">
    <location>
        <begin position="232"/>
        <end position="264"/>
    </location>
</feature>
<protein>
    <submittedName>
        <fullName evidence="19">Ankyrin 2</fullName>
    </submittedName>
</protein>
<evidence type="ECO:0000256" key="10">
    <source>
        <dbReference type="ARBA" id="ARBA00023212"/>
    </source>
</evidence>
<feature type="region of interest" description="Disordered" evidence="16">
    <location>
        <begin position="3208"/>
        <end position="3228"/>
    </location>
</feature>
<dbReference type="Pfam" id="PF00791">
    <property type="entry name" value="ZU5"/>
    <property type="match status" value="2"/>
</dbReference>
<feature type="compositionally biased region" description="Polar residues" evidence="16">
    <location>
        <begin position="2956"/>
        <end position="2967"/>
    </location>
</feature>
<evidence type="ECO:0000256" key="5">
    <source>
        <dbReference type="ARBA" id="ARBA00022553"/>
    </source>
</evidence>
<feature type="compositionally biased region" description="Basic and acidic residues" evidence="16">
    <location>
        <begin position="3045"/>
        <end position="3059"/>
    </location>
</feature>
<reference evidence="19 20" key="1">
    <citation type="journal article" date="2008" name="Nature">
        <title>Genome analysis of the platypus reveals unique signatures of evolution.</title>
        <authorList>
            <person name="Warren W.C."/>
            <person name="Hillier L.W."/>
            <person name="Marshall Graves J.A."/>
            <person name="Birney E."/>
            <person name="Ponting C.P."/>
            <person name="Grutzner F."/>
            <person name="Belov K."/>
            <person name="Miller W."/>
            <person name="Clarke L."/>
            <person name="Chinwalla A.T."/>
            <person name="Yang S.P."/>
            <person name="Heger A."/>
            <person name="Locke D.P."/>
            <person name="Miethke P."/>
            <person name="Waters P.D."/>
            <person name="Veyrunes F."/>
            <person name="Fulton L."/>
            <person name="Fulton B."/>
            <person name="Graves T."/>
            <person name="Wallis J."/>
            <person name="Puente X.S."/>
            <person name="Lopez-Otin C."/>
            <person name="Ordonez G.R."/>
            <person name="Eichler E.E."/>
            <person name="Chen L."/>
            <person name="Cheng Z."/>
            <person name="Deakin J.E."/>
            <person name="Alsop A."/>
            <person name="Thompson K."/>
            <person name="Kirby P."/>
            <person name="Papenfuss A.T."/>
            <person name="Wakefield M.J."/>
            <person name="Olender T."/>
            <person name="Lancet D."/>
            <person name="Huttley G.A."/>
            <person name="Smit A.F."/>
            <person name="Pask A."/>
            <person name="Temple-Smith P."/>
            <person name="Batzer M.A."/>
            <person name="Walker J.A."/>
            <person name="Konkel M.K."/>
            <person name="Harris R.S."/>
            <person name="Whittington C.M."/>
            <person name="Wong E.S."/>
            <person name="Gemmell N.J."/>
            <person name="Buschiazzo E."/>
            <person name="Vargas Jentzsch I.M."/>
            <person name="Merkel A."/>
            <person name="Schmitz J."/>
            <person name="Zemann A."/>
            <person name="Churakov G."/>
            <person name="Kriegs J.O."/>
            <person name="Brosius J."/>
            <person name="Murchison E.P."/>
            <person name="Sachidanandam R."/>
            <person name="Smith C."/>
            <person name="Hannon G.J."/>
            <person name="Tsend-Ayush E."/>
            <person name="McMillan D."/>
            <person name="Attenborough R."/>
            <person name="Rens W."/>
            <person name="Ferguson-Smith M."/>
            <person name="Lefevre C.M."/>
            <person name="Sharp J.A."/>
            <person name="Nicholas K.R."/>
            <person name="Ray D.A."/>
            <person name="Kube M."/>
            <person name="Reinhardt R."/>
            <person name="Pringle T.H."/>
            <person name="Taylor J."/>
            <person name="Jones R.C."/>
            <person name="Nixon B."/>
            <person name="Dacheux J.L."/>
            <person name="Niwa H."/>
            <person name="Sekita Y."/>
            <person name="Huang X."/>
            <person name="Stark A."/>
            <person name="Kheradpour P."/>
            <person name="Kellis M."/>
            <person name="Flicek P."/>
            <person name="Chen Y."/>
            <person name="Webber C."/>
            <person name="Hardison R."/>
            <person name="Nelson J."/>
            <person name="Hallsworth-Pepin K."/>
            <person name="Delehaunty K."/>
            <person name="Markovic C."/>
            <person name="Minx P."/>
            <person name="Feng Y."/>
            <person name="Kremitzki C."/>
            <person name="Mitreva M."/>
            <person name="Glasscock J."/>
            <person name="Wylie T."/>
            <person name="Wohldmann P."/>
            <person name="Thiru P."/>
            <person name="Nhan M.N."/>
            <person name="Pohl C.S."/>
            <person name="Smith S.M."/>
            <person name="Hou S."/>
            <person name="Nefedov M."/>
            <person name="de Jong P.J."/>
            <person name="Renfree M.B."/>
            <person name="Mardis E.R."/>
            <person name="Wilson R.K."/>
        </authorList>
    </citation>
    <scope>NUCLEOTIDE SEQUENCE [LARGE SCALE GENOMIC DNA]</scope>
    <source>
        <strain evidence="19 20">Glennie</strain>
    </source>
</reference>
<dbReference type="Pfam" id="PF12796">
    <property type="entry name" value="Ank_2"/>
    <property type="match status" value="6"/>
</dbReference>
<feature type="repeat" description="ANK" evidence="15">
    <location>
        <begin position="694"/>
        <end position="726"/>
    </location>
</feature>
<feature type="compositionally biased region" description="Basic and acidic residues" evidence="16">
    <location>
        <begin position="1631"/>
        <end position="1660"/>
    </location>
</feature>
<feature type="repeat" description="ANK" evidence="15">
    <location>
        <begin position="397"/>
        <end position="429"/>
    </location>
</feature>
<evidence type="ECO:0000256" key="1">
    <source>
        <dbReference type="ARBA" id="ARBA00004245"/>
    </source>
</evidence>
<dbReference type="InterPro" id="IPR011029">
    <property type="entry name" value="DEATH-like_dom_sf"/>
</dbReference>
<feature type="repeat" description="ANK" evidence="15">
    <location>
        <begin position="364"/>
        <end position="396"/>
    </location>
</feature>
<dbReference type="PRINTS" id="PR01415">
    <property type="entry name" value="ANKYRIN"/>
</dbReference>
<evidence type="ECO:0000313" key="19">
    <source>
        <dbReference type="Ensembl" id="ENSOANP00000045456.1"/>
    </source>
</evidence>
<dbReference type="GO" id="GO:0005856">
    <property type="term" value="C:cytoskeleton"/>
    <property type="evidence" value="ECO:0007669"/>
    <property type="project" value="UniProtKB-SubCell"/>
</dbReference>
<feature type="region of interest" description="Disordered" evidence="16">
    <location>
        <begin position="2758"/>
        <end position="2795"/>
    </location>
</feature>